<evidence type="ECO:0000256" key="6">
    <source>
        <dbReference type="ARBA" id="ARBA00022917"/>
    </source>
</evidence>
<accession>X6ND71</accession>
<evidence type="ECO:0000256" key="3">
    <source>
        <dbReference type="ARBA" id="ARBA00022598"/>
    </source>
</evidence>
<dbReference type="InterPro" id="IPR013155">
    <property type="entry name" value="M/V/L/I-tRNA-synth_anticd-bd"/>
</dbReference>
<keyword evidence="6" id="KW-0648">Protein biosynthesis</keyword>
<dbReference type="InterPro" id="IPR023586">
    <property type="entry name" value="Ile-tRNA-ligase_type2"/>
</dbReference>
<evidence type="ECO:0000256" key="7">
    <source>
        <dbReference type="ARBA" id="ARBA00023146"/>
    </source>
</evidence>
<dbReference type="Gene3D" id="1.10.730.10">
    <property type="entry name" value="Isoleucyl-tRNA Synthetase, Domain 1"/>
    <property type="match status" value="1"/>
</dbReference>
<dbReference type="InterPro" id="IPR033709">
    <property type="entry name" value="Anticodon_Ile_ABEc"/>
</dbReference>
<dbReference type="GO" id="GO:0005524">
    <property type="term" value="F:ATP binding"/>
    <property type="evidence" value="ECO:0007669"/>
    <property type="project" value="UniProtKB-KW"/>
</dbReference>
<dbReference type="Proteomes" id="UP000023152">
    <property type="component" value="Unassembled WGS sequence"/>
</dbReference>
<dbReference type="SUPFAM" id="SSF47323">
    <property type="entry name" value="Anticodon-binding domain of a subclass of class I aminoacyl-tRNA synthetases"/>
    <property type="match status" value="1"/>
</dbReference>
<feature type="domain" description="Methionyl/Valyl/Leucyl/Isoleucyl-tRNA synthetase anticodon-binding" evidence="10">
    <location>
        <begin position="43"/>
        <end position="192"/>
    </location>
</feature>
<keyword evidence="7 11" id="KW-0030">Aminoacyl-tRNA synthetase</keyword>
<dbReference type="OMA" id="VEMWAIS"/>
<evidence type="ECO:0000259" key="10">
    <source>
        <dbReference type="Pfam" id="PF08264"/>
    </source>
</evidence>
<dbReference type="EC" id="6.1.1.5" evidence="2"/>
<dbReference type="CDD" id="cd07961">
    <property type="entry name" value="Anticodon_Ia_Ile_ABEc"/>
    <property type="match status" value="1"/>
</dbReference>
<protein>
    <recommendedName>
        <fullName evidence="2">isoleucine--tRNA ligase</fullName>
        <ecNumber evidence="2">6.1.1.5</ecNumber>
    </recommendedName>
    <alternativeName>
        <fullName evidence="8">Isoleucyl-tRNA synthetase</fullName>
    </alternativeName>
</protein>
<dbReference type="Pfam" id="PF08264">
    <property type="entry name" value="Anticodon_1"/>
    <property type="match status" value="1"/>
</dbReference>
<dbReference type="OrthoDB" id="1706657at2759"/>
<evidence type="ECO:0000256" key="5">
    <source>
        <dbReference type="ARBA" id="ARBA00022840"/>
    </source>
</evidence>
<evidence type="ECO:0000256" key="9">
    <source>
        <dbReference type="ARBA" id="ARBA00048359"/>
    </source>
</evidence>
<evidence type="ECO:0000256" key="1">
    <source>
        <dbReference type="ARBA" id="ARBA00005594"/>
    </source>
</evidence>
<comment type="catalytic activity">
    <reaction evidence="9">
        <text>tRNA(Ile) + L-isoleucine + ATP = L-isoleucyl-tRNA(Ile) + AMP + diphosphate</text>
        <dbReference type="Rhea" id="RHEA:11060"/>
        <dbReference type="Rhea" id="RHEA-COMP:9666"/>
        <dbReference type="Rhea" id="RHEA-COMP:9695"/>
        <dbReference type="ChEBI" id="CHEBI:30616"/>
        <dbReference type="ChEBI" id="CHEBI:33019"/>
        <dbReference type="ChEBI" id="CHEBI:58045"/>
        <dbReference type="ChEBI" id="CHEBI:78442"/>
        <dbReference type="ChEBI" id="CHEBI:78528"/>
        <dbReference type="ChEBI" id="CHEBI:456215"/>
        <dbReference type="EC" id="6.1.1.5"/>
    </reaction>
</comment>
<dbReference type="GO" id="GO:0000049">
    <property type="term" value="F:tRNA binding"/>
    <property type="evidence" value="ECO:0007669"/>
    <property type="project" value="InterPro"/>
</dbReference>
<reference evidence="11 12" key="1">
    <citation type="journal article" date="2013" name="Curr. Biol.">
        <title>The Genome of the Foraminiferan Reticulomyxa filosa.</title>
        <authorList>
            <person name="Glockner G."/>
            <person name="Hulsmann N."/>
            <person name="Schleicher M."/>
            <person name="Noegel A.A."/>
            <person name="Eichinger L."/>
            <person name="Gallinger C."/>
            <person name="Pawlowski J."/>
            <person name="Sierra R."/>
            <person name="Euteneuer U."/>
            <person name="Pillet L."/>
            <person name="Moustafa A."/>
            <person name="Platzer M."/>
            <person name="Groth M."/>
            <person name="Szafranski K."/>
            <person name="Schliwa M."/>
        </authorList>
    </citation>
    <scope>NUCLEOTIDE SEQUENCE [LARGE SCALE GENOMIC DNA]</scope>
</reference>
<proteinExistence type="inferred from homology"/>
<evidence type="ECO:0000256" key="4">
    <source>
        <dbReference type="ARBA" id="ARBA00022741"/>
    </source>
</evidence>
<name>X6ND71_RETFI</name>
<evidence type="ECO:0000256" key="2">
    <source>
        <dbReference type="ARBA" id="ARBA00013165"/>
    </source>
</evidence>
<evidence type="ECO:0000313" key="11">
    <source>
        <dbReference type="EMBL" id="ETO23277.1"/>
    </source>
</evidence>
<comment type="caution">
    <text evidence="11">The sequence shown here is derived from an EMBL/GenBank/DDBJ whole genome shotgun (WGS) entry which is preliminary data.</text>
</comment>
<comment type="similarity">
    <text evidence="1">Belongs to the class-I aminoacyl-tRNA synthetase family.</text>
</comment>
<dbReference type="Pfam" id="PF19302">
    <property type="entry name" value="DUF5915"/>
    <property type="match status" value="1"/>
</dbReference>
<dbReference type="InterPro" id="IPR009080">
    <property type="entry name" value="tRNAsynth_Ia_anticodon-bd"/>
</dbReference>
<dbReference type="PANTHER" id="PTHR42780">
    <property type="entry name" value="SOLEUCYL-TRNA SYNTHETASE"/>
    <property type="match status" value="1"/>
</dbReference>
<dbReference type="FunFam" id="1.10.730.10:FF:000004">
    <property type="entry name" value="Isoleucyl-tRNA synthetase, cytoplasmic"/>
    <property type="match status" value="1"/>
</dbReference>
<dbReference type="GO" id="GO:0004822">
    <property type="term" value="F:isoleucine-tRNA ligase activity"/>
    <property type="evidence" value="ECO:0007669"/>
    <property type="project" value="UniProtKB-EC"/>
</dbReference>
<dbReference type="AlphaFoldDB" id="X6ND71"/>
<organism evidence="11 12">
    <name type="scientific">Reticulomyxa filosa</name>
    <dbReference type="NCBI Taxonomy" id="46433"/>
    <lineage>
        <taxon>Eukaryota</taxon>
        <taxon>Sar</taxon>
        <taxon>Rhizaria</taxon>
        <taxon>Retaria</taxon>
        <taxon>Foraminifera</taxon>
        <taxon>Monothalamids</taxon>
        <taxon>Reticulomyxidae</taxon>
        <taxon>Reticulomyxa</taxon>
    </lineage>
</organism>
<dbReference type="GO" id="GO:0006428">
    <property type="term" value="P:isoleucyl-tRNA aminoacylation"/>
    <property type="evidence" value="ECO:0007669"/>
    <property type="project" value="TreeGrafter"/>
</dbReference>
<keyword evidence="3" id="KW-0436">Ligase</keyword>
<evidence type="ECO:0000313" key="12">
    <source>
        <dbReference type="Proteomes" id="UP000023152"/>
    </source>
</evidence>
<sequence length="506" mass="58507">EVLSPWWNAYKFFIENAGRFEREKGTIFSNDEDIHRKVSNVMDRWILSELQSLISFVRTEMEGYRLYTVVPELLRFIDKLCNWYVRMNRPRLRGQESYEDAEASLTSLYHVLLNLCQLMAPLTPFVVESMYLNLRGALGNDSEKSVHFLPIPSINEKAIDKDIERRIRNLQSVIELGRNVRVTSRLKVKVPLIEAIIVHQDKQFLEDIKGLSEYVKSELNCKDVKFSNELTDYITLTAEPVHKELGSAFKEKKQEITAALKTMKHEQLLEFSNTGSTRLCGEEIKLNMVNIIWNFTGDQEKYGASSGKGALVILNKHVSREMELQGLAREVANRIQKLRKKGGITPADNVTVYYSVEDQKSDIAEVLRHCKGDIEKITRVRVVPKHYKSDKIGNITEEVTEVNSFERFIDNNLEKVNFLFVQFIHLYLCKPQVYFQPGALEKYDEKIRQSIELYVHSIDYSTFKDKYSKVGSKIYLTIDSHAATLESGADFVFDFLELKEAKAVKQ</sequence>
<evidence type="ECO:0000256" key="8">
    <source>
        <dbReference type="ARBA" id="ARBA00032665"/>
    </source>
</evidence>
<keyword evidence="12" id="KW-1185">Reference proteome</keyword>
<gene>
    <name evidence="11" type="ORF">RFI_13903</name>
</gene>
<dbReference type="PANTHER" id="PTHR42780:SF1">
    <property type="entry name" value="ISOLEUCINE--TRNA LIGASE, CYTOPLASMIC"/>
    <property type="match status" value="1"/>
</dbReference>
<keyword evidence="5" id="KW-0067">ATP-binding</keyword>
<feature type="non-terminal residue" evidence="11">
    <location>
        <position position="1"/>
    </location>
</feature>
<dbReference type="EMBL" id="ASPP01010070">
    <property type="protein sequence ID" value="ETO23277.1"/>
    <property type="molecule type" value="Genomic_DNA"/>
</dbReference>
<keyword evidence="4" id="KW-0547">Nucleotide-binding</keyword>